<sequence length="279" mass="31459">MLFTPFGNGARKRKFHIIHHPEEEEPRSLSAPALLHPQTSTHISAELSSVGSSHSAASARSGPILRVGHWALLGEGILAKPLSPSEVKEALEKQNTNQSYTNIQSPLKNMADSETNNNGAGDTNPTEQARVPDSPGSRSHYDEFYWDTNGEPLYNTYPYDSELYDIEPELFGRSAARIGRTQEDLNKYRQRIDANVDQQKEFSQIMAAMQNKLAEYRKHIEMLQSKLMSQRIPTEPTDTTLFPLHDSGLGDLTDLYGGRRVVDANSNYDFIIRLEEERR</sequence>
<organism evidence="2 3">
    <name type="scientific">Acrobeloides nanus</name>
    <dbReference type="NCBI Taxonomy" id="290746"/>
    <lineage>
        <taxon>Eukaryota</taxon>
        <taxon>Metazoa</taxon>
        <taxon>Ecdysozoa</taxon>
        <taxon>Nematoda</taxon>
        <taxon>Chromadorea</taxon>
        <taxon>Rhabditida</taxon>
        <taxon>Tylenchina</taxon>
        <taxon>Cephalobomorpha</taxon>
        <taxon>Cephaloboidea</taxon>
        <taxon>Cephalobidae</taxon>
        <taxon>Acrobeloides</taxon>
    </lineage>
</organism>
<protein>
    <submittedName>
        <fullName evidence="3">OCEL domain-containing protein</fullName>
    </submittedName>
</protein>
<evidence type="ECO:0000313" key="3">
    <source>
        <dbReference type="WBParaSite" id="ACRNAN_scaffold6290.g8846.t1"/>
    </source>
</evidence>
<reference evidence="3" key="1">
    <citation type="submission" date="2022-11" db="UniProtKB">
        <authorList>
            <consortium name="WormBaseParasite"/>
        </authorList>
    </citation>
    <scope>IDENTIFICATION</scope>
</reference>
<dbReference type="Proteomes" id="UP000887540">
    <property type="component" value="Unplaced"/>
</dbReference>
<feature type="compositionally biased region" description="Polar residues" evidence="1">
    <location>
        <begin position="108"/>
        <end position="127"/>
    </location>
</feature>
<feature type="region of interest" description="Disordered" evidence="1">
    <location>
        <begin position="108"/>
        <end position="144"/>
    </location>
</feature>
<accession>A0A914E8I7</accession>
<proteinExistence type="predicted"/>
<evidence type="ECO:0000256" key="1">
    <source>
        <dbReference type="SAM" id="MobiDB-lite"/>
    </source>
</evidence>
<name>A0A914E8I7_9BILA</name>
<dbReference type="WBParaSite" id="ACRNAN_scaffold6290.g8846.t1">
    <property type="protein sequence ID" value="ACRNAN_scaffold6290.g8846.t1"/>
    <property type="gene ID" value="ACRNAN_scaffold6290.g8846"/>
</dbReference>
<evidence type="ECO:0000313" key="2">
    <source>
        <dbReference type="Proteomes" id="UP000887540"/>
    </source>
</evidence>
<dbReference type="AlphaFoldDB" id="A0A914E8I7"/>
<keyword evidence="2" id="KW-1185">Reference proteome</keyword>